<dbReference type="PANTHER" id="PTHR10552:SF6">
    <property type="entry name" value="U2 SMALL NUCLEAR RIBONUCLEOPROTEIN A"/>
    <property type="match status" value="1"/>
</dbReference>
<dbReference type="AlphaFoldDB" id="X1R8J8"/>
<accession>X1R8J8</accession>
<dbReference type="InterPro" id="IPR001611">
    <property type="entry name" value="Leu-rich_rpt"/>
</dbReference>
<dbReference type="InterPro" id="IPR032675">
    <property type="entry name" value="LRR_dom_sf"/>
</dbReference>
<evidence type="ECO:0000256" key="2">
    <source>
        <dbReference type="ARBA" id="ARBA00022737"/>
    </source>
</evidence>
<organism evidence="4">
    <name type="scientific">marine sediment metagenome</name>
    <dbReference type="NCBI Taxonomy" id="412755"/>
    <lineage>
        <taxon>unclassified sequences</taxon>
        <taxon>metagenomes</taxon>
        <taxon>ecological metagenomes</taxon>
    </lineage>
</organism>
<keyword evidence="1" id="KW-0433">Leucine-rich repeat</keyword>
<dbReference type="EMBL" id="BARW01001378">
    <property type="protein sequence ID" value="GAI59450.1"/>
    <property type="molecule type" value="Genomic_DNA"/>
</dbReference>
<dbReference type="PANTHER" id="PTHR10552">
    <property type="entry name" value="U2 SMALL NUCLEAR RIBONUCLEOPROTEIN A"/>
    <property type="match status" value="1"/>
</dbReference>
<dbReference type="Gene3D" id="3.80.10.10">
    <property type="entry name" value="Ribonuclease Inhibitor"/>
    <property type="match status" value="1"/>
</dbReference>
<dbReference type="SUPFAM" id="SSF52058">
    <property type="entry name" value="L domain-like"/>
    <property type="match status" value="1"/>
</dbReference>
<evidence type="ECO:0000313" key="4">
    <source>
        <dbReference type="EMBL" id="GAI59450.1"/>
    </source>
</evidence>
<protein>
    <recommendedName>
        <fullName evidence="5">Leucine-rich repeat domain-containing protein</fullName>
    </recommendedName>
</protein>
<dbReference type="PRINTS" id="PR00019">
    <property type="entry name" value="LEURICHRPT"/>
</dbReference>
<gene>
    <name evidence="4" type="ORF">S12H4_04459</name>
</gene>
<dbReference type="Pfam" id="PF13855">
    <property type="entry name" value="LRR_8"/>
    <property type="match status" value="1"/>
</dbReference>
<evidence type="ECO:0000256" key="1">
    <source>
        <dbReference type="ARBA" id="ARBA00022614"/>
    </source>
</evidence>
<sequence length="318" mass="37089">MELNPQTIFKEYCNELLDKSSATNLLISIIENYEEDIIRADSINILGKMNLKDENLFNFFENIFLSDSSEIVRNASANYIGKNYLNSTLTLFKWAIQHETSYNCLITVIKYLVKMNSRDSKLILIEQVKKIKKIQFLSIEKGFENKKYKKSLKALLKTNRIKNFATTEVAEILINYLTIKHLIEKISNVYFELDPDTLLVEKLDLSDYLEFEVKGTPWGWKNNIREISEISGLHNLYHLKRLDLSNNQIKSVKGLVILKNLTHLILSNNKISDLVNLKYLKQLPKLQYLDLCGNSIVEVVKKDDFNPDIRVLLKRYLE</sequence>
<dbReference type="PROSITE" id="PS51450">
    <property type="entry name" value="LRR"/>
    <property type="match status" value="2"/>
</dbReference>
<comment type="similarity">
    <text evidence="3">Belongs to the U2 small nuclear ribonucleoprotein A family.</text>
</comment>
<evidence type="ECO:0000256" key="3">
    <source>
        <dbReference type="ARBA" id="ARBA00024196"/>
    </source>
</evidence>
<dbReference type="GO" id="GO:0000398">
    <property type="term" value="P:mRNA splicing, via spliceosome"/>
    <property type="evidence" value="ECO:0007669"/>
    <property type="project" value="InterPro"/>
</dbReference>
<proteinExistence type="inferred from homology"/>
<evidence type="ECO:0008006" key="5">
    <source>
        <dbReference type="Google" id="ProtNLM"/>
    </source>
</evidence>
<comment type="caution">
    <text evidence="4">The sequence shown here is derived from an EMBL/GenBank/DDBJ whole genome shotgun (WGS) entry which is preliminary data.</text>
</comment>
<keyword evidence="2" id="KW-0677">Repeat</keyword>
<reference evidence="4" key="1">
    <citation type="journal article" date="2014" name="Front. Microbiol.">
        <title>High frequency of phylogenetically diverse reductive dehalogenase-homologous genes in deep subseafloor sedimentary metagenomes.</title>
        <authorList>
            <person name="Kawai M."/>
            <person name="Futagami T."/>
            <person name="Toyoda A."/>
            <person name="Takaki Y."/>
            <person name="Nishi S."/>
            <person name="Hori S."/>
            <person name="Arai W."/>
            <person name="Tsubouchi T."/>
            <person name="Morono Y."/>
            <person name="Uchiyama I."/>
            <person name="Ito T."/>
            <person name="Fujiyama A."/>
            <person name="Inagaki F."/>
            <person name="Takami H."/>
        </authorList>
    </citation>
    <scope>NUCLEOTIDE SEQUENCE</scope>
    <source>
        <strain evidence="4">Expedition CK06-06</strain>
    </source>
</reference>
<dbReference type="GO" id="GO:0030620">
    <property type="term" value="F:U2 snRNA binding"/>
    <property type="evidence" value="ECO:0007669"/>
    <property type="project" value="InterPro"/>
</dbReference>
<dbReference type="InterPro" id="IPR044640">
    <property type="entry name" value="RU2A"/>
</dbReference>
<name>X1R8J8_9ZZZZ</name>